<accession>A0A0G0XQI7</accession>
<feature type="signal peptide" evidence="5">
    <location>
        <begin position="1"/>
        <end position="28"/>
    </location>
</feature>
<evidence type="ECO:0000256" key="2">
    <source>
        <dbReference type="ARBA" id="ARBA00022737"/>
    </source>
</evidence>
<evidence type="ECO:0000313" key="7">
    <source>
        <dbReference type="EMBL" id="KKR99120.1"/>
    </source>
</evidence>
<dbReference type="SUPFAM" id="SSF141072">
    <property type="entry name" value="CalX-like"/>
    <property type="match status" value="4"/>
</dbReference>
<evidence type="ECO:0000256" key="1">
    <source>
        <dbReference type="ARBA" id="ARBA00022729"/>
    </source>
</evidence>
<dbReference type="InterPro" id="IPR003644">
    <property type="entry name" value="Calx_beta"/>
</dbReference>
<evidence type="ECO:0000256" key="4">
    <source>
        <dbReference type="SAM" id="MobiDB-lite"/>
    </source>
</evidence>
<dbReference type="PANTHER" id="PTHR31513">
    <property type="entry name" value="EPHRIN TYPE-B RECEPTOR"/>
    <property type="match status" value="1"/>
</dbReference>
<dbReference type="Proteomes" id="UP000033930">
    <property type="component" value="Unassembled WGS sequence"/>
</dbReference>
<dbReference type="GO" id="GO:0007154">
    <property type="term" value="P:cell communication"/>
    <property type="evidence" value="ECO:0007669"/>
    <property type="project" value="InterPro"/>
</dbReference>
<feature type="compositionally biased region" description="Low complexity" evidence="4">
    <location>
        <begin position="1385"/>
        <end position="1395"/>
    </location>
</feature>
<feature type="chain" id="PRO_5002535281" evidence="5">
    <location>
        <begin position="29"/>
        <end position="1703"/>
    </location>
</feature>
<dbReference type="Pfam" id="PF03160">
    <property type="entry name" value="Calx-beta"/>
    <property type="match status" value="2"/>
</dbReference>
<dbReference type="PATRIC" id="fig|1618983.3.peg.501"/>
<dbReference type="PANTHER" id="PTHR31513:SF2">
    <property type="entry name" value="MRAZ"/>
    <property type="match status" value="1"/>
</dbReference>
<evidence type="ECO:0000256" key="5">
    <source>
        <dbReference type="SAM" id="SignalP"/>
    </source>
</evidence>
<feature type="region of interest" description="Disordered" evidence="4">
    <location>
        <begin position="1484"/>
        <end position="1518"/>
    </location>
</feature>
<feature type="compositionally biased region" description="Polar residues" evidence="4">
    <location>
        <begin position="1344"/>
        <end position="1384"/>
    </location>
</feature>
<dbReference type="InterPro" id="IPR038081">
    <property type="entry name" value="CalX-like_sf"/>
</dbReference>
<keyword evidence="2" id="KW-0677">Repeat</keyword>
<dbReference type="GO" id="GO:0016020">
    <property type="term" value="C:membrane"/>
    <property type="evidence" value="ECO:0007669"/>
    <property type="project" value="InterPro"/>
</dbReference>
<sequence>MTQFLKYSLFTLALAVFSFSLFVGQARADVVSVACSGTSGSPTAVTEADLAGDDVTFTDGGDGWCVLDEAISASSVVINTGVTITHTATDVDGVTITTTGIFEIQEGGVINADTKGCQGVANADGTGPDGSNVCGPQAGWGDGNGSDGGYQGAGYGGLGGMGSSSTFILGGATYGSATAPIFLGSSGGGVAGASLNAGGDGGGLVILSIGGIFTHNGTISVNGGTGEGNNDSRSAGGGSGGSIYITASSLAGSTGIFSANGGSGMDHTIADGGGGGGGRIALLYGSSAFSGLGAEDFTVTGGLGSDTADDGSSGTVYTKNTGSDAVTIYHGFTFDDTDYNVTSWTMDQSADNQYCATGTTTPSLTATNLIIDGTISCDLTTITSFNFSASSSFSVGDGANISITGGGADVDFNIPNANDQAWTNFTFTGAAEGFFTIDDVIGIDMNSSTVSANAQWINLAYLEVDASSTISADSKGCRSFSGVEDGFGPNSSNVCVVLTDPGSVLGAGDGSSSDGGAQGAGYGGTGGLGTTVSLDTGGRSYGSANTPIFFGSSGGSENLGTVPPAGGTGGGYIKLNMTGSFTHNGVVSAKGGAGTISSTSRATGGGSGGSIYITAGSIIEDGGAVGTFSVIGGDGGDGAAHNGGGGGGGRIAIEYGADPDLLVSNLVVATIAAGGLGPDTANEGLVGSLYTLQNVSLTSITITDNSGYTNDSTPVITIVQSGAVPSHIAFSCNAGSNWSDWIAYPDDEVVNDDDGPAFDITSGATGCSVTNELKTISAKIKDASSESSTVSDTTTYDTVAPTVLNVTATNVDGTYGADTVISATVQFDSSMAVTGTPQLLLDMNSVDRQANYASVLTDTLTFTYTIVNGDNKTDLDYVGTDSLTLNSGTIKDLAGNSATLTLASPGAVGSLGANKSINIETNPEVNWSSASQSGAENVGTLTVTATLSFTYASDVTIPYTMTGTASSPSDYSITASPLVITAGNASGSITITVVDDVVDELDETVIVTMGVLTNGIKGATDVHTATITDNDSAPTISIDDPTVSEGAGTGTVTVTLTGGSYLGVTVDYTTSTGTAIEGTDFTDATGTLTWAADETGTKTYSITITNDTLDENDKTITNTLSNPTNSTISDSTGTMTITDNDDAPTVAWTASSQSGAESVGTMTIIAQLSAVSGLDVTLPYTLTGTAVGTGTDYSITASPVTITAGSSTTTVTITVVDDALDENSETVISTIGVPTNATVGATTVHTATITDNDEPPVVNWTTSTQSIAESAETITITAELSTASSFTITVPFTVTGTAVGSGVDYTIDSSPVTISAGSTTTDISLTVIEEIIVEPTETVIVTMGTPTNGTKGTTDIHTASITNDDNQRNSSSGTTAPSSTVSSGNTETTTTTENNDCSGITAGSGVKLVWTATSSVNLVNLYYSTDEGETYIKIVGPIQNTESYSWTIPSNLEDNSSIQFKIEGTDLVIITSTYETSSMNVCAQEVSDTTGSDDEGAEDTSDNDSDSTSGDSSDSETEDMVVPIGMALESVLGDKWVQDAEERGVDISDFPTGEIAIGSLVKLPDDGNINTQTDSAVYYIGADHRRHPFPNESVYKTWFTAFFGIKEISQEQMSSIPMGPMVTYRPGSTLVKFPSVNKVYAVDAEGSLRWVASEDLAKAIYGNEWYRFVVDISEAFYLSYTFEGDLLSVTDMTWDTVMAVYKK</sequence>
<dbReference type="EMBL" id="LCAW01000010">
    <property type="protein sequence ID" value="KKR99120.1"/>
    <property type="molecule type" value="Genomic_DNA"/>
</dbReference>
<feature type="domain" description="Calx-beta" evidence="6">
    <location>
        <begin position="1023"/>
        <end position="1121"/>
    </location>
</feature>
<keyword evidence="3" id="KW-0106">Calcium</keyword>
<dbReference type="SMART" id="SM00237">
    <property type="entry name" value="Calx_beta"/>
    <property type="match status" value="1"/>
</dbReference>
<keyword evidence="1 5" id="KW-0732">Signal</keyword>
<reference evidence="7 8" key="1">
    <citation type="journal article" date="2015" name="Nature">
        <title>rRNA introns, odd ribosomes, and small enigmatic genomes across a large radiation of phyla.</title>
        <authorList>
            <person name="Brown C.T."/>
            <person name="Hug L.A."/>
            <person name="Thomas B.C."/>
            <person name="Sharon I."/>
            <person name="Castelle C.J."/>
            <person name="Singh A."/>
            <person name="Wilkins M.J."/>
            <person name="Williams K.H."/>
            <person name="Banfield J.F."/>
        </authorList>
    </citation>
    <scope>NUCLEOTIDE SEQUENCE [LARGE SCALE GENOMIC DNA]</scope>
</reference>
<proteinExistence type="predicted"/>
<gene>
    <name evidence="7" type="ORF">UU50_C0010G0015</name>
</gene>
<name>A0A0G0XQI7_9BACT</name>
<feature type="compositionally biased region" description="Acidic residues" evidence="4">
    <location>
        <begin position="1491"/>
        <end position="1505"/>
    </location>
</feature>
<protein>
    <submittedName>
        <fullName evidence="7">Seg</fullName>
    </submittedName>
</protein>
<evidence type="ECO:0000313" key="8">
    <source>
        <dbReference type="Proteomes" id="UP000033930"/>
    </source>
</evidence>
<organism evidence="7 8">
    <name type="scientific">Candidatus Uhrbacteria bacterium GW2011_GWC1_41_20</name>
    <dbReference type="NCBI Taxonomy" id="1618983"/>
    <lineage>
        <taxon>Bacteria</taxon>
        <taxon>Candidatus Uhriibacteriota</taxon>
    </lineage>
</organism>
<evidence type="ECO:0000256" key="3">
    <source>
        <dbReference type="ARBA" id="ARBA00022837"/>
    </source>
</evidence>
<comment type="caution">
    <text evidence="7">The sequence shown here is derived from an EMBL/GenBank/DDBJ whole genome shotgun (WGS) entry which is preliminary data.</text>
</comment>
<feature type="region of interest" description="Disordered" evidence="4">
    <location>
        <begin position="1343"/>
        <end position="1398"/>
    </location>
</feature>
<dbReference type="Gene3D" id="2.60.40.2030">
    <property type="match status" value="4"/>
</dbReference>
<evidence type="ECO:0000259" key="6">
    <source>
        <dbReference type="SMART" id="SM00237"/>
    </source>
</evidence>